<dbReference type="EMBL" id="WTPX01000030">
    <property type="protein sequence ID" value="NNJ25275.1"/>
    <property type="molecule type" value="Genomic_DNA"/>
</dbReference>
<accession>A0ABX1VBG8</accession>
<keyword evidence="2" id="KW-1185">Reference proteome</keyword>
<gene>
    <name evidence="1" type="ORF">LzC2_13450</name>
</gene>
<sequence length="180" mass="19919">MIVQHIDVGWTKASRGGPGAVARNCVPEALLLPPDRPRYDGLHTTRLHQVRFGERNGFAAPLTESLEALGAEAAVRLGNAMISRSGSDVTLQIDWRAGVPRRGRGNLYHPGPDPEPELVVLPGQWARAVYNLRNTGMDCGRWWYERHTVNVANLDPAAAPANLFTRSEPAAEWRNLAWLR</sequence>
<organism evidence="1 2">
    <name type="scientific">Alienimonas chondri</name>
    <dbReference type="NCBI Taxonomy" id="2681879"/>
    <lineage>
        <taxon>Bacteria</taxon>
        <taxon>Pseudomonadati</taxon>
        <taxon>Planctomycetota</taxon>
        <taxon>Planctomycetia</taxon>
        <taxon>Planctomycetales</taxon>
        <taxon>Planctomycetaceae</taxon>
        <taxon>Alienimonas</taxon>
    </lineage>
</organism>
<comment type="caution">
    <text evidence="1">The sequence shown here is derived from an EMBL/GenBank/DDBJ whole genome shotgun (WGS) entry which is preliminary data.</text>
</comment>
<dbReference type="Proteomes" id="UP000609651">
    <property type="component" value="Unassembled WGS sequence"/>
</dbReference>
<name>A0ABX1VBG8_9PLAN</name>
<proteinExistence type="predicted"/>
<protein>
    <submittedName>
        <fullName evidence="1">Uncharacterized protein</fullName>
    </submittedName>
</protein>
<evidence type="ECO:0000313" key="1">
    <source>
        <dbReference type="EMBL" id="NNJ25275.1"/>
    </source>
</evidence>
<reference evidence="1 2" key="1">
    <citation type="journal article" date="2020" name="Syst. Appl. Microbiol.">
        <title>Alienimonas chondri sp. nov., a novel planctomycete isolated from the biofilm of the red alga Chondrus crispus.</title>
        <authorList>
            <person name="Vitorino I."/>
            <person name="Albuquerque L."/>
            <person name="Wiegand S."/>
            <person name="Kallscheuer N."/>
            <person name="da Costa M.S."/>
            <person name="Lobo-da-Cunha A."/>
            <person name="Jogler C."/>
            <person name="Lage O.M."/>
        </authorList>
    </citation>
    <scope>NUCLEOTIDE SEQUENCE [LARGE SCALE GENOMIC DNA]</scope>
    <source>
        <strain evidence="1 2">LzC2</strain>
    </source>
</reference>
<evidence type="ECO:0000313" key="2">
    <source>
        <dbReference type="Proteomes" id="UP000609651"/>
    </source>
</evidence>